<gene>
    <name evidence="2" type="ORF">GOQ30_16770</name>
</gene>
<keyword evidence="3" id="KW-1185">Reference proteome</keyword>
<dbReference type="OrthoDB" id="761861at2"/>
<organism evidence="2 3">
    <name type="scientific">Flavobacterium profundi</name>
    <dbReference type="NCBI Taxonomy" id="1774945"/>
    <lineage>
        <taxon>Bacteria</taxon>
        <taxon>Pseudomonadati</taxon>
        <taxon>Bacteroidota</taxon>
        <taxon>Flavobacteriia</taxon>
        <taxon>Flavobacteriales</taxon>
        <taxon>Flavobacteriaceae</taxon>
        <taxon>Flavobacterium</taxon>
    </lineage>
</organism>
<keyword evidence="2" id="KW-0808">Transferase</keyword>
<dbReference type="EMBL" id="WQLW01000016">
    <property type="protein sequence ID" value="MVO10826.1"/>
    <property type="molecule type" value="Genomic_DNA"/>
</dbReference>
<reference evidence="3" key="1">
    <citation type="submission" date="2019-05" db="EMBL/GenBank/DDBJ databases">
        <title>Flavobacterium profundi sp. nov., isolated from a deep-sea seamount.</title>
        <authorList>
            <person name="Zhang D.-C."/>
        </authorList>
    </citation>
    <scope>NUCLEOTIDE SEQUENCE [LARGE SCALE GENOMIC DNA]</scope>
    <source>
        <strain evidence="3">TP390</strain>
    </source>
</reference>
<evidence type="ECO:0000259" key="1">
    <source>
        <dbReference type="Pfam" id="PF00535"/>
    </source>
</evidence>
<accession>A0A6I4IVB5</accession>
<name>A0A6I4IVB5_9FLAO</name>
<feature type="domain" description="Glycosyltransferase 2-like" evidence="1">
    <location>
        <begin position="3"/>
        <end position="138"/>
    </location>
</feature>
<dbReference type="AlphaFoldDB" id="A0A6I4IVB5"/>
<dbReference type="InterPro" id="IPR029044">
    <property type="entry name" value="Nucleotide-diphossugar_trans"/>
</dbReference>
<protein>
    <submittedName>
        <fullName evidence="2">Glycosyltransferase</fullName>
    </submittedName>
</protein>
<proteinExistence type="predicted"/>
<dbReference type="Proteomes" id="UP000431264">
    <property type="component" value="Unassembled WGS sequence"/>
</dbReference>
<comment type="caution">
    <text evidence="2">The sequence shown here is derived from an EMBL/GenBank/DDBJ whole genome shotgun (WGS) entry which is preliminary data.</text>
</comment>
<evidence type="ECO:0000313" key="2">
    <source>
        <dbReference type="EMBL" id="MVO10826.1"/>
    </source>
</evidence>
<sequence>MLSILIPIYNYNALPLVKELQKQCMLNGIVYEIICQDDASKSPLNKINEEINLLDNCFFISLENNVAHRQNRNLLAKKAKFKWLLFIDGDSKIIQSNYIQNYLENCIGFDVIYGGRQHPEKCPSKQQKLRWKYGKYIEDKIVSKRKLTPFKSLLFNNTLIKKSIFDRVEFDKEIKLYGHDDTQFSYELSKLNVKINHIDNPILHEDIDNNACYLKKVEESLKSALLLYYNKKLDSNFISIVKLYVFLKKTKLIYLVQLFFILSKSLLKKQILSKNPSLFLFNLYRIGYISTLKIGK</sequence>
<dbReference type="RefSeq" id="WP_140999246.1">
    <property type="nucleotide sequence ID" value="NZ_VDCZ01000016.1"/>
</dbReference>
<dbReference type="GO" id="GO:0016740">
    <property type="term" value="F:transferase activity"/>
    <property type="evidence" value="ECO:0007669"/>
    <property type="project" value="UniProtKB-KW"/>
</dbReference>
<dbReference type="CDD" id="cd00761">
    <property type="entry name" value="Glyco_tranf_GTA_type"/>
    <property type="match status" value="1"/>
</dbReference>
<dbReference type="Gene3D" id="3.90.550.10">
    <property type="entry name" value="Spore Coat Polysaccharide Biosynthesis Protein SpsA, Chain A"/>
    <property type="match status" value="1"/>
</dbReference>
<dbReference type="InterPro" id="IPR001173">
    <property type="entry name" value="Glyco_trans_2-like"/>
</dbReference>
<evidence type="ECO:0000313" key="3">
    <source>
        <dbReference type="Proteomes" id="UP000431264"/>
    </source>
</evidence>
<dbReference type="SUPFAM" id="SSF53448">
    <property type="entry name" value="Nucleotide-diphospho-sugar transferases"/>
    <property type="match status" value="1"/>
</dbReference>
<dbReference type="Pfam" id="PF00535">
    <property type="entry name" value="Glycos_transf_2"/>
    <property type="match status" value="1"/>
</dbReference>